<keyword evidence="1" id="KW-0812">Transmembrane</keyword>
<dbReference type="EMBL" id="UAWC01000027">
    <property type="protein sequence ID" value="SQB36617.1"/>
    <property type="molecule type" value="Genomic_DNA"/>
</dbReference>
<evidence type="ECO:0000256" key="1">
    <source>
        <dbReference type="SAM" id="Phobius"/>
    </source>
</evidence>
<dbReference type="PANTHER" id="PTHR40089">
    <property type="entry name" value="ETHANOLAMINE UTILIZATION PROTEIN EUTH"/>
    <property type="match status" value="1"/>
</dbReference>
<keyword evidence="1" id="KW-0472">Membrane</keyword>
<feature type="transmembrane region" description="Helical" evidence="1">
    <location>
        <begin position="127"/>
        <end position="150"/>
    </location>
</feature>
<dbReference type="AlphaFoldDB" id="A0A2X2WAY8"/>
<dbReference type="GO" id="GO:0034228">
    <property type="term" value="F:ethanolamine transmembrane transporter activity"/>
    <property type="evidence" value="ECO:0007669"/>
    <property type="project" value="InterPro"/>
</dbReference>
<dbReference type="Pfam" id="PF04346">
    <property type="entry name" value="EutH"/>
    <property type="match status" value="1"/>
</dbReference>
<feature type="transmembrane region" description="Helical" evidence="1">
    <location>
        <begin position="34"/>
        <end position="57"/>
    </location>
</feature>
<dbReference type="Proteomes" id="UP000250223">
    <property type="component" value="Unassembled WGS sequence"/>
</dbReference>
<dbReference type="GO" id="GO:0005886">
    <property type="term" value="C:plasma membrane"/>
    <property type="evidence" value="ECO:0007669"/>
    <property type="project" value="TreeGrafter"/>
</dbReference>
<feature type="transmembrane region" description="Helical" evidence="1">
    <location>
        <begin position="6"/>
        <end position="22"/>
    </location>
</feature>
<proteinExistence type="predicted"/>
<accession>A0A2X2WAY8</accession>
<keyword evidence="1" id="KW-1133">Transmembrane helix</keyword>
<protein>
    <submittedName>
        <fullName evidence="2">Ethanolamine utilization protein</fullName>
    </submittedName>
</protein>
<feature type="transmembrane region" description="Helical" evidence="1">
    <location>
        <begin position="100"/>
        <end position="121"/>
    </location>
</feature>
<dbReference type="InterPro" id="IPR007441">
    <property type="entry name" value="EutH"/>
</dbReference>
<name>A0A2X2WAY8_CLOCO</name>
<organism evidence="2 3">
    <name type="scientific">Clostridium cochlearium</name>
    <dbReference type="NCBI Taxonomy" id="1494"/>
    <lineage>
        <taxon>Bacteria</taxon>
        <taxon>Bacillati</taxon>
        <taxon>Bacillota</taxon>
        <taxon>Clostridia</taxon>
        <taxon>Eubacteriales</taxon>
        <taxon>Clostridiaceae</taxon>
        <taxon>Clostridium</taxon>
    </lineage>
</organism>
<gene>
    <name evidence="2" type="ORF">NCTC13028_02494</name>
</gene>
<evidence type="ECO:0000313" key="2">
    <source>
        <dbReference type="EMBL" id="SQB36617.1"/>
    </source>
</evidence>
<sequence length="155" mass="16975">MILSSIGLLAQGIYMIFNIKIFKNIISFSEAIEVVGKIAFILGGAYPMISVINKLFYKVLQRIGNKVRTNAFSVTGILANLANNILVFKSFKEMDYRGKIINSSLTVSVAFVFGGQLAFISGIEPSMITAFIVSKLSGGALSFFISLYILKIQEN</sequence>
<reference evidence="2 3" key="1">
    <citation type="submission" date="2018-06" db="EMBL/GenBank/DDBJ databases">
        <authorList>
            <consortium name="Pathogen Informatics"/>
            <person name="Doyle S."/>
        </authorList>
    </citation>
    <scope>NUCLEOTIDE SEQUENCE [LARGE SCALE GENOMIC DNA]</scope>
    <source>
        <strain evidence="2 3">NCTC13028</strain>
    </source>
</reference>
<evidence type="ECO:0000313" key="3">
    <source>
        <dbReference type="Proteomes" id="UP000250223"/>
    </source>
</evidence>
<feature type="transmembrane region" description="Helical" evidence="1">
    <location>
        <begin position="69"/>
        <end position="88"/>
    </location>
</feature>
<dbReference type="PANTHER" id="PTHR40089:SF1">
    <property type="entry name" value="ETHANOLAMINE PERMEASE EUTH-RELATED"/>
    <property type="match status" value="1"/>
</dbReference>